<feature type="region of interest" description="Disordered" evidence="5">
    <location>
        <begin position="1"/>
        <end position="42"/>
    </location>
</feature>
<dbReference type="PANTHER" id="PTHR32089">
    <property type="entry name" value="METHYL-ACCEPTING CHEMOTAXIS PROTEIN MCPB"/>
    <property type="match status" value="1"/>
</dbReference>
<keyword evidence="2 3" id="KW-0807">Transducer</keyword>
<evidence type="ECO:0000256" key="5">
    <source>
        <dbReference type="SAM" id="MobiDB-lite"/>
    </source>
</evidence>
<protein>
    <submittedName>
        <fullName evidence="7">Chemotaxis protein</fullName>
    </submittedName>
</protein>
<dbReference type="SMART" id="SM00283">
    <property type="entry name" value="MA"/>
    <property type="match status" value="2"/>
</dbReference>
<dbReference type="RefSeq" id="WP_039218641.1">
    <property type="nucleotide sequence ID" value="NZ_JWLW01000012.1"/>
</dbReference>
<proteinExistence type="predicted"/>
<dbReference type="GO" id="GO:0006935">
    <property type="term" value="P:chemotaxis"/>
    <property type="evidence" value="ECO:0007669"/>
    <property type="project" value="UniProtKB-ARBA"/>
</dbReference>
<dbReference type="Pfam" id="PF00015">
    <property type="entry name" value="MCPsignal"/>
    <property type="match status" value="2"/>
</dbReference>
<feature type="domain" description="Methyl-accepting transducer" evidence="6">
    <location>
        <begin position="55"/>
        <end position="312"/>
    </location>
</feature>
<dbReference type="PROSITE" id="PS50111">
    <property type="entry name" value="CHEMOTAXIS_TRANSDUC_2"/>
    <property type="match status" value="2"/>
</dbReference>
<dbReference type="EMBL" id="JWLW01000012">
    <property type="protein sequence ID" value="KHT54255.1"/>
    <property type="molecule type" value="Genomic_DNA"/>
</dbReference>
<dbReference type="SUPFAM" id="SSF58104">
    <property type="entry name" value="Methyl-accepting chemotaxis protein (MCP) signaling domain"/>
    <property type="match status" value="2"/>
</dbReference>
<dbReference type="AlphaFoldDB" id="A0A0B3Z7C4"/>
<evidence type="ECO:0000256" key="1">
    <source>
        <dbReference type="ARBA" id="ARBA00004370"/>
    </source>
</evidence>
<accession>A0A0B3Z7C4</accession>
<dbReference type="GO" id="GO:0007165">
    <property type="term" value="P:signal transduction"/>
    <property type="evidence" value="ECO:0007669"/>
    <property type="project" value="UniProtKB-KW"/>
</dbReference>
<evidence type="ECO:0000259" key="6">
    <source>
        <dbReference type="PROSITE" id="PS50111"/>
    </source>
</evidence>
<feature type="coiled-coil region" evidence="4">
    <location>
        <begin position="315"/>
        <end position="362"/>
    </location>
</feature>
<evidence type="ECO:0000256" key="2">
    <source>
        <dbReference type="ARBA" id="ARBA00023224"/>
    </source>
</evidence>
<feature type="compositionally biased region" description="Basic and acidic residues" evidence="5">
    <location>
        <begin position="19"/>
        <end position="29"/>
    </location>
</feature>
<dbReference type="PANTHER" id="PTHR32089:SF112">
    <property type="entry name" value="LYSOZYME-LIKE PROTEIN-RELATED"/>
    <property type="match status" value="1"/>
</dbReference>
<evidence type="ECO:0000256" key="3">
    <source>
        <dbReference type="PROSITE-ProRule" id="PRU00284"/>
    </source>
</evidence>
<comment type="subcellular location">
    <subcellularLocation>
        <location evidence="1">Membrane</location>
    </subcellularLocation>
</comment>
<reference evidence="7 8" key="1">
    <citation type="submission" date="2014-12" db="EMBL/GenBank/DDBJ databases">
        <title>Genome sequencing of Alteromonas marina AD001.</title>
        <authorList>
            <person name="Adrian T.G.S."/>
            <person name="Chan K.G."/>
        </authorList>
    </citation>
    <scope>NUCLEOTIDE SEQUENCE [LARGE SCALE GENOMIC DNA]</scope>
    <source>
        <strain evidence="7 8">AD001</strain>
    </source>
</reference>
<name>A0A0B3Z7C4_9ALTE</name>
<keyword evidence="8" id="KW-1185">Reference proteome</keyword>
<evidence type="ECO:0000313" key="7">
    <source>
        <dbReference type="EMBL" id="KHT54255.1"/>
    </source>
</evidence>
<dbReference type="InterPro" id="IPR004089">
    <property type="entry name" value="MCPsignal_dom"/>
</dbReference>
<dbReference type="Gene3D" id="1.10.287.950">
    <property type="entry name" value="Methyl-accepting chemotaxis protein"/>
    <property type="match status" value="2"/>
</dbReference>
<keyword evidence="4" id="KW-0175">Coiled coil</keyword>
<feature type="domain" description="Methyl-accepting transducer" evidence="6">
    <location>
        <begin position="355"/>
        <end position="598"/>
    </location>
</feature>
<organism evidence="7 8">
    <name type="scientific">Alteromonas marina</name>
    <dbReference type="NCBI Taxonomy" id="203795"/>
    <lineage>
        <taxon>Bacteria</taxon>
        <taxon>Pseudomonadati</taxon>
        <taxon>Pseudomonadota</taxon>
        <taxon>Gammaproteobacteria</taxon>
        <taxon>Alteromonadales</taxon>
        <taxon>Alteromonadaceae</taxon>
        <taxon>Alteromonas/Salinimonas group</taxon>
        <taxon>Alteromonas</taxon>
    </lineage>
</organism>
<comment type="caution">
    <text evidence="7">The sequence shown here is derived from an EMBL/GenBank/DDBJ whole genome shotgun (WGS) entry which is preliminary data.</text>
</comment>
<evidence type="ECO:0000313" key="8">
    <source>
        <dbReference type="Proteomes" id="UP000031197"/>
    </source>
</evidence>
<dbReference type="GO" id="GO:0016020">
    <property type="term" value="C:membrane"/>
    <property type="evidence" value="ECO:0007669"/>
    <property type="project" value="UniProtKB-SubCell"/>
</dbReference>
<evidence type="ECO:0000256" key="4">
    <source>
        <dbReference type="SAM" id="Coils"/>
    </source>
</evidence>
<gene>
    <name evidence="7" type="ORF">RJ41_06925</name>
</gene>
<sequence length="635" mass="66859">MALKKTSDPVAAPTVQVDAKMRKEAEEQRRKARTLARQQQAAERVASATTELVSGVNQASSATDQLSTAVNEIAAGAEESSSASQESLAAVTQISGGLVAQLELAGATMDKTNELQTYLERVVGDLGTMMTSVKTASEHQSRSVVMMSELEQQASNIGEAVKQVTRIADQTNLLALNAAIEAGRAGKHGKGFAVVADTVRALAEVSDKSAADIAKQIEKIQEQSNRVSDAVKSSSEAALEEVTKGEAVTEQLVTIKDDMKSIADGADELQAQVKSMDAAAKEIQQGSEAISCAADEQSTAAQEVSSNVSEQSVALSQAEQAAQSLELITEELKNSTDINKSAEEVASSAEELSATLEEINRSSGEIMTALTQVNNGSQQAASSVDQAVGNIDLLREGVDKASSQCDVALEKGNAIKELLKENRALIEGMVSGINLALETSKENVSAINEMETMTRQIDKVIDTITTVSVKTSMLAVNGAVEAARAGEYGKGFAVVSADIQSLADEAAENVEQIKDLIKAIQDQTVSVKTDLTNVAESASREVMKAVQTTKDVEKIAVDISEVVEYNQAMKDRGEEIAAGVTQAQKGLEQIAAANEQASSNCQQALNAAEQQSKGMEILAKSIEEIASVADEMQNG</sequence>
<dbReference type="OrthoDB" id="5697404at2"/>
<dbReference type="Proteomes" id="UP000031197">
    <property type="component" value="Unassembled WGS sequence"/>
</dbReference>